<dbReference type="OrthoDB" id="9809733at2"/>
<evidence type="ECO:0000256" key="3">
    <source>
        <dbReference type="ARBA" id="ARBA00023002"/>
    </source>
</evidence>
<dbReference type="PROSITE" id="PS00763">
    <property type="entry name" value="GLUTATHIONE_PEROXID_2"/>
    <property type="match status" value="1"/>
</dbReference>
<dbReference type="PRINTS" id="PR01011">
    <property type="entry name" value="GLUTPROXDASE"/>
</dbReference>
<gene>
    <name evidence="7" type="ORF">A9Q02_05425</name>
</gene>
<dbReference type="AlphaFoldDB" id="A0A2H3L421"/>
<evidence type="ECO:0000313" key="8">
    <source>
        <dbReference type="Proteomes" id="UP000220922"/>
    </source>
</evidence>
<dbReference type="GO" id="GO:0004601">
    <property type="term" value="F:peroxidase activity"/>
    <property type="evidence" value="ECO:0007669"/>
    <property type="project" value="UniProtKB-KW"/>
</dbReference>
<keyword evidence="3 5" id="KW-0560">Oxidoreductase</keyword>
<dbReference type="Proteomes" id="UP000220922">
    <property type="component" value="Unassembled WGS sequence"/>
</dbReference>
<dbReference type="EMBL" id="LYXE01000170">
    <property type="protein sequence ID" value="PDV96980.1"/>
    <property type="molecule type" value="Genomic_DNA"/>
</dbReference>
<evidence type="ECO:0000256" key="4">
    <source>
        <dbReference type="PIRSR" id="PIRSR000303-1"/>
    </source>
</evidence>
<keyword evidence="8" id="KW-1185">Reference proteome</keyword>
<dbReference type="InterPro" id="IPR029760">
    <property type="entry name" value="GPX_CS"/>
</dbReference>
<sequence>MQIYDFEAPLLDNTPQSLAAYQGKVVLIVNVASKCGFAPQYAGLEALYERYKDDGLVILGFPCNQFGFQEPGNAEDIQQFCSMTYGVNFPIFAKVDVNGPTAHPLYDYLKRAQPGFLGSEAIKWNFTKFLIDRNGTVRRRYAPTDTPEAIERDLIELLKAKAPEAVL</sequence>
<reference evidence="7 8" key="1">
    <citation type="submission" date="2016-05" db="EMBL/GenBank/DDBJ databases">
        <authorList>
            <person name="Lavstsen T."/>
            <person name="Jespersen J.S."/>
        </authorList>
    </citation>
    <scope>NUCLEOTIDE SEQUENCE [LARGE SCALE GENOMIC DNA]</scope>
    <source>
        <strain evidence="7 8">B7-9</strain>
    </source>
</reference>
<feature type="domain" description="Thioredoxin" evidence="6">
    <location>
        <begin position="1"/>
        <end position="160"/>
    </location>
</feature>
<dbReference type="PROSITE" id="PS51355">
    <property type="entry name" value="GLUTATHIONE_PEROXID_3"/>
    <property type="match status" value="1"/>
</dbReference>
<dbReference type="InterPro" id="IPR029759">
    <property type="entry name" value="GPX_AS"/>
</dbReference>
<dbReference type="InterPro" id="IPR036249">
    <property type="entry name" value="Thioredoxin-like_sf"/>
</dbReference>
<dbReference type="Pfam" id="PF00255">
    <property type="entry name" value="GSHPx"/>
    <property type="match status" value="1"/>
</dbReference>
<keyword evidence="2 5" id="KW-0575">Peroxidase</keyword>
<dbReference type="GO" id="GO:0034599">
    <property type="term" value="P:cellular response to oxidative stress"/>
    <property type="evidence" value="ECO:0007669"/>
    <property type="project" value="TreeGrafter"/>
</dbReference>
<protein>
    <recommendedName>
        <fullName evidence="5">Glutathione peroxidase</fullName>
    </recommendedName>
</protein>
<evidence type="ECO:0000256" key="2">
    <source>
        <dbReference type="ARBA" id="ARBA00022559"/>
    </source>
</evidence>
<dbReference type="InterPro" id="IPR000889">
    <property type="entry name" value="Glutathione_peroxidase"/>
</dbReference>
<dbReference type="SUPFAM" id="SSF52833">
    <property type="entry name" value="Thioredoxin-like"/>
    <property type="match status" value="1"/>
</dbReference>
<evidence type="ECO:0000259" key="6">
    <source>
        <dbReference type="PROSITE" id="PS51352"/>
    </source>
</evidence>
<dbReference type="PROSITE" id="PS51352">
    <property type="entry name" value="THIOREDOXIN_2"/>
    <property type="match status" value="1"/>
</dbReference>
<comment type="similarity">
    <text evidence="1 5">Belongs to the glutathione peroxidase family.</text>
</comment>
<accession>A0A2H3L421</accession>
<comment type="caution">
    <text evidence="7">The sequence shown here is derived from an EMBL/GenBank/DDBJ whole genome shotgun (WGS) entry which is preliminary data.</text>
</comment>
<name>A0A2H3L421_9CHLR</name>
<evidence type="ECO:0000256" key="1">
    <source>
        <dbReference type="ARBA" id="ARBA00006926"/>
    </source>
</evidence>
<feature type="active site" evidence="4">
    <location>
        <position position="35"/>
    </location>
</feature>
<dbReference type="CDD" id="cd00340">
    <property type="entry name" value="GSH_Peroxidase"/>
    <property type="match status" value="1"/>
</dbReference>
<dbReference type="PIRSF" id="PIRSF000303">
    <property type="entry name" value="Glutathion_perox"/>
    <property type="match status" value="1"/>
</dbReference>
<dbReference type="Gene3D" id="3.40.30.10">
    <property type="entry name" value="Glutaredoxin"/>
    <property type="match status" value="1"/>
</dbReference>
<dbReference type="PANTHER" id="PTHR11592">
    <property type="entry name" value="GLUTATHIONE PEROXIDASE"/>
    <property type="match status" value="1"/>
</dbReference>
<dbReference type="FunFam" id="3.40.30.10:FF:000010">
    <property type="entry name" value="Glutathione peroxidase"/>
    <property type="match status" value="1"/>
</dbReference>
<dbReference type="InterPro" id="IPR013766">
    <property type="entry name" value="Thioredoxin_domain"/>
</dbReference>
<proteinExistence type="inferred from homology"/>
<dbReference type="RefSeq" id="WP_097654924.1">
    <property type="nucleotide sequence ID" value="NZ_LYXE01000170.1"/>
</dbReference>
<evidence type="ECO:0000256" key="5">
    <source>
        <dbReference type="RuleBase" id="RU000499"/>
    </source>
</evidence>
<organism evidence="7 8">
    <name type="scientific">Candidatus Chloroploca asiatica</name>
    <dbReference type="NCBI Taxonomy" id="1506545"/>
    <lineage>
        <taxon>Bacteria</taxon>
        <taxon>Bacillati</taxon>
        <taxon>Chloroflexota</taxon>
        <taxon>Chloroflexia</taxon>
        <taxon>Chloroflexales</taxon>
        <taxon>Chloroflexineae</taxon>
        <taxon>Oscillochloridaceae</taxon>
        <taxon>Candidatus Chloroploca</taxon>
    </lineage>
</organism>
<dbReference type="PROSITE" id="PS00460">
    <property type="entry name" value="GLUTATHIONE_PEROXID_1"/>
    <property type="match status" value="1"/>
</dbReference>
<dbReference type="PANTHER" id="PTHR11592:SF78">
    <property type="entry name" value="GLUTATHIONE PEROXIDASE"/>
    <property type="match status" value="1"/>
</dbReference>
<evidence type="ECO:0000313" key="7">
    <source>
        <dbReference type="EMBL" id="PDV96980.1"/>
    </source>
</evidence>